<dbReference type="RefSeq" id="WP_344812874.1">
    <property type="nucleotide sequence ID" value="NZ_BAAAYX010000011.1"/>
</dbReference>
<evidence type="ECO:0000313" key="7">
    <source>
        <dbReference type="Proteomes" id="UP001500051"/>
    </source>
</evidence>
<dbReference type="SUPFAM" id="SSF88723">
    <property type="entry name" value="PIN domain-like"/>
    <property type="match status" value="1"/>
</dbReference>
<organism evidence="6 7">
    <name type="scientific">Microlunatus aurantiacus</name>
    <dbReference type="NCBI Taxonomy" id="446786"/>
    <lineage>
        <taxon>Bacteria</taxon>
        <taxon>Bacillati</taxon>
        <taxon>Actinomycetota</taxon>
        <taxon>Actinomycetes</taxon>
        <taxon>Propionibacteriales</taxon>
        <taxon>Propionibacteriaceae</taxon>
        <taxon>Microlunatus</taxon>
    </lineage>
</organism>
<keyword evidence="1" id="KW-0540">Nuclease</keyword>
<evidence type="ECO:0000256" key="1">
    <source>
        <dbReference type="ARBA" id="ARBA00022722"/>
    </source>
</evidence>
<keyword evidence="7" id="KW-1185">Reference proteome</keyword>
<dbReference type="InterPro" id="IPR002716">
    <property type="entry name" value="PIN_dom"/>
</dbReference>
<keyword evidence="4" id="KW-0460">Magnesium</keyword>
<gene>
    <name evidence="6" type="ORF">GCM10022204_26650</name>
</gene>
<evidence type="ECO:0000256" key="2">
    <source>
        <dbReference type="ARBA" id="ARBA00022723"/>
    </source>
</evidence>
<keyword evidence="2" id="KW-0479">Metal-binding</keyword>
<evidence type="ECO:0000256" key="4">
    <source>
        <dbReference type="ARBA" id="ARBA00022842"/>
    </source>
</evidence>
<dbReference type="Proteomes" id="UP001500051">
    <property type="component" value="Unassembled WGS sequence"/>
</dbReference>
<keyword evidence="3" id="KW-0378">Hydrolase</keyword>
<protein>
    <recommendedName>
        <fullName evidence="5">PIN domain-containing protein</fullName>
    </recommendedName>
</protein>
<dbReference type="InterPro" id="IPR029060">
    <property type="entry name" value="PIN-like_dom_sf"/>
</dbReference>
<feature type="domain" description="PIN" evidence="5">
    <location>
        <begin position="4"/>
        <end position="116"/>
    </location>
</feature>
<dbReference type="EMBL" id="BAAAYX010000011">
    <property type="protein sequence ID" value="GAA3707410.1"/>
    <property type="molecule type" value="Genomic_DNA"/>
</dbReference>
<proteinExistence type="predicted"/>
<evidence type="ECO:0000259" key="5">
    <source>
        <dbReference type="Pfam" id="PF13470"/>
    </source>
</evidence>
<accession>A0ABP7DLN6</accession>
<reference evidence="7" key="1">
    <citation type="journal article" date="2019" name="Int. J. Syst. Evol. Microbiol.">
        <title>The Global Catalogue of Microorganisms (GCM) 10K type strain sequencing project: providing services to taxonomists for standard genome sequencing and annotation.</title>
        <authorList>
            <consortium name="The Broad Institute Genomics Platform"/>
            <consortium name="The Broad Institute Genome Sequencing Center for Infectious Disease"/>
            <person name="Wu L."/>
            <person name="Ma J."/>
        </authorList>
    </citation>
    <scope>NUCLEOTIDE SEQUENCE [LARGE SCALE GENOMIC DNA]</scope>
    <source>
        <strain evidence="7">JCM 16548</strain>
    </source>
</reference>
<comment type="caution">
    <text evidence="6">The sequence shown here is derived from an EMBL/GenBank/DDBJ whole genome shotgun (WGS) entry which is preliminary data.</text>
</comment>
<dbReference type="Pfam" id="PF13470">
    <property type="entry name" value="PIN_3"/>
    <property type="match status" value="1"/>
</dbReference>
<evidence type="ECO:0000313" key="6">
    <source>
        <dbReference type="EMBL" id="GAA3707410.1"/>
    </source>
</evidence>
<evidence type="ECO:0000256" key="3">
    <source>
        <dbReference type="ARBA" id="ARBA00022801"/>
    </source>
</evidence>
<sequence>MFAAVLDTCVLWPSLQRDILVSFAIEGIYRPLWSSAILDELEICETAKLVKRGTPSQDADLNAQNLIKELRRNFDDAEVEGWEKLEGTFGLPDAKDEHVVAAAVVGGAGAIVTSNLKDFPHATSPPPPTLVPRSIQVIPPDEFALNTVSVDPVGSRRAIYEVASRSGRHGSKLTVDMIFDQMERVYKMGDAVAVLKGI</sequence>
<name>A0ABP7DLN6_9ACTN</name>